<evidence type="ECO:0000256" key="1">
    <source>
        <dbReference type="SAM" id="SignalP"/>
    </source>
</evidence>
<feature type="chain" id="PRO_5040208218" evidence="1">
    <location>
        <begin position="20"/>
        <end position="134"/>
    </location>
</feature>
<keyword evidence="1" id="KW-0732">Signal</keyword>
<dbReference type="OrthoDB" id="3777408at2759"/>
<comment type="caution">
    <text evidence="2">The sequence shown here is derived from an EMBL/GenBank/DDBJ whole genome shotgun (WGS) entry which is preliminary data.</text>
</comment>
<sequence length="134" mass="14180">MITPQLMSVTIVLTAIVSASQPPASWISLPAKVVRRPQPLTIVPSVSAAPCTRNVLKRPPMDTLCTNYAATVTSTVSFDCGYCALSTRVLGVGLACQTFTDSPTTATHTEFACAAPYRARLRAETNAPLTPSPK</sequence>
<dbReference type="AlphaFoldDB" id="A0A9P4JNM1"/>
<protein>
    <submittedName>
        <fullName evidence="2">Uncharacterized protein</fullName>
    </submittedName>
</protein>
<organism evidence="2 3">
    <name type="scientific">Delitschia confertaspora ATCC 74209</name>
    <dbReference type="NCBI Taxonomy" id="1513339"/>
    <lineage>
        <taxon>Eukaryota</taxon>
        <taxon>Fungi</taxon>
        <taxon>Dikarya</taxon>
        <taxon>Ascomycota</taxon>
        <taxon>Pezizomycotina</taxon>
        <taxon>Dothideomycetes</taxon>
        <taxon>Pleosporomycetidae</taxon>
        <taxon>Pleosporales</taxon>
        <taxon>Delitschiaceae</taxon>
        <taxon>Delitschia</taxon>
    </lineage>
</organism>
<proteinExistence type="predicted"/>
<feature type="signal peptide" evidence="1">
    <location>
        <begin position="1"/>
        <end position="19"/>
    </location>
</feature>
<keyword evidence="3" id="KW-1185">Reference proteome</keyword>
<evidence type="ECO:0000313" key="2">
    <source>
        <dbReference type="EMBL" id="KAF2202592.1"/>
    </source>
</evidence>
<dbReference type="Proteomes" id="UP000799536">
    <property type="component" value="Unassembled WGS sequence"/>
</dbReference>
<reference evidence="2" key="1">
    <citation type="journal article" date="2020" name="Stud. Mycol.">
        <title>101 Dothideomycetes genomes: a test case for predicting lifestyles and emergence of pathogens.</title>
        <authorList>
            <person name="Haridas S."/>
            <person name="Albert R."/>
            <person name="Binder M."/>
            <person name="Bloem J."/>
            <person name="Labutti K."/>
            <person name="Salamov A."/>
            <person name="Andreopoulos B."/>
            <person name="Baker S."/>
            <person name="Barry K."/>
            <person name="Bills G."/>
            <person name="Bluhm B."/>
            <person name="Cannon C."/>
            <person name="Castanera R."/>
            <person name="Culley D."/>
            <person name="Daum C."/>
            <person name="Ezra D."/>
            <person name="Gonzalez J."/>
            <person name="Henrissat B."/>
            <person name="Kuo A."/>
            <person name="Liang C."/>
            <person name="Lipzen A."/>
            <person name="Lutzoni F."/>
            <person name="Magnuson J."/>
            <person name="Mondo S."/>
            <person name="Nolan M."/>
            <person name="Ohm R."/>
            <person name="Pangilinan J."/>
            <person name="Park H.-J."/>
            <person name="Ramirez L."/>
            <person name="Alfaro M."/>
            <person name="Sun H."/>
            <person name="Tritt A."/>
            <person name="Yoshinaga Y."/>
            <person name="Zwiers L.-H."/>
            <person name="Turgeon B."/>
            <person name="Goodwin S."/>
            <person name="Spatafora J."/>
            <person name="Crous P."/>
            <person name="Grigoriev I."/>
        </authorList>
    </citation>
    <scope>NUCLEOTIDE SEQUENCE</scope>
    <source>
        <strain evidence="2">ATCC 74209</strain>
    </source>
</reference>
<dbReference type="EMBL" id="ML993931">
    <property type="protein sequence ID" value="KAF2202592.1"/>
    <property type="molecule type" value="Genomic_DNA"/>
</dbReference>
<gene>
    <name evidence="2" type="ORF">GQ43DRAFT_305556</name>
</gene>
<evidence type="ECO:0000313" key="3">
    <source>
        <dbReference type="Proteomes" id="UP000799536"/>
    </source>
</evidence>
<accession>A0A9P4JNM1</accession>
<name>A0A9P4JNM1_9PLEO</name>